<feature type="domain" description="Peptidoglycan binding-like" evidence="2">
    <location>
        <begin position="256"/>
        <end position="310"/>
    </location>
</feature>
<feature type="region of interest" description="Disordered" evidence="1">
    <location>
        <begin position="212"/>
        <end position="249"/>
    </location>
</feature>
<feature type="compositionally biased region" description="Low complexity" evidence="1">
    <location>
        <begin position="221"/>
        <end position="236"/>
    </location>
</feature>
<dbReference type="RefSeq" id="WP_219202971.1">
    <property type="nucleotide sequence ID" value="NZ_JAHWQX010000004.1"/>
</dbReference>
<evidence type="ECO:0000256" key="1">
    <source>
        <dbReference type="SAM" id="MobiDB-lite"/>
    </source>
</evidence>
<comment type="caution">
    <text evidence="3">The sequence shown here is derived from an EMBL/GenBank/DDBJ whole genome shotgun (WGS) entry which is preliminary data.</text>
</comment>
<feature type="region of interest" description="Disordered" evidence="1">
    <location>
        <begin position="110"/>
        <end position="145"/>
    </location>
</feature>
<name>A0ABS6WS78_9HYPH</name>
<accession>A0ABS6WS78</accession>
<feature type="domain" description="Peptidoglycan binding-like" evidence="2">
    <location>
        <begin position="154"/>
        <end position="205"/>
    </location>
</feature>
<gene>
    <name evidence="3" type="ORF">KY465_15275</name>
</gene>
<evidence type="ECO:0000313" key="4">
    <source>
        <dbReference type="Proteomes" id="UP001430804"/>
    </source>
</evidence>
<reference evidence="3" key="1">
    <citation type="submission" date="2021-07" db="EMBL/GenBank/DDBJ databases">
        <title>Pseudohoeflea marina sp. nov. a polyhydroxyalcanoate-producing bacterium.</title>
        <authorList>
            <person name="Zheng W."/>
            <person name="Yu S."/>
            <person name="Huang Y."/>
        </authorList>
    </citation>
    <scope>NUCLEOTIDE SEQUENCE</scope>
    <source>
        <strain evidence="3">DP4N28-3</strain>
    </source>
</reference>
<sequence length="316" mass="33377">MTQQRASHDPSFDDEYEPGFLAGCAELIAAYPSIAGGTAAFAVIFSFVSANALWYQPGEHPAPLLRTRPVSAEAQAGGAPQDLIRQAIDRVPVRQVTTYRIERDDLLPTGSIPVPELAQRQQPEAGTDVAARAPDRAAETPAQAKPLPVADPLLVDIQTHLKRKGFYGGKVDGLIGPMSVAAIRNWQKKAGLEITGAPSALVLESLQLGGRPEPLVRRNDPPVVVPAKAPQPSTRPATPPAASPQVAAAPTQAGDELVARIQSGLSNIAYADIAVDGVAGERTRQAIQAFEKHYRLPVTGEANSAVLEKLLEIGAL</sequence>
<evidence type="ECO:0000313" key="3">
    <source>
        <dbReference type="EMBL" id="MBW3098645.1"/>
    </source>
</evidence>
<keyword evidence="4" id="KW-1185">Reference proteome</keyword>
<organism evidence="3 4">
    <name type="scientific">Pseudohoeflea coraliihabitans</name>
    <dbReference type="NCBI Taxonomy" id="2860393"/>
    <lineage>
        <taxon>Bacteria</taxon>
        <taxon>Pseudomonadati</taxon>
        <taxon>Pseudomonadota</taxon>
        <taxon>Alphaproteobacteria</taxon>
        <taxon>Hyphomicrobiales</taxon>
        <taxon>Rhizobiaceae</taxon>
        <taxon>Pseudohoeflea</taxon>
    </lineage>
</organism>
<dbReference type="EMBL" id="JAHWQX010000004">
    <property type="protein sequence ID" value="MBW3098645.1"/>
    <property type="molecule type" value="Genomic_DNA"/>
</dbReference>
<dbReference type="Pfam" id="PF01471">
    <property type="entry name" value="PG_binding_1"/>
    <property type="match status" value="2"/>
</dbReference>
<proteinExistence type="predicted"/>
<protein>
    <submittedName>
        <fullName evidence="3">Peptidoglycan-binding protein</fullName>
    </submittedName>
</protein>
<dbReference type="InterPro" id="IPR002477">
    <property type="entry name" value="Peptidoglycan-bd-like"/>
</dbReference>
<dbReference type="Proteomes" id="UP001430804">
    <property type="component" value="Unassembled WGS sequence"/>
</dbReference>
<evidence type="ECO:0000259" key="2">
    <source>
        <dbReference type="Pfam" id="PF01471"/>
    </source>
</evidence>